<dbReference type="PANTHER" id="PTHR10788:SF123">
    <property type="entry name" value="TREHALOSE-PHOSPHATASE"/>
    <property type="match status" value="1"/>
</dbReference>
<dbReference type="EMBL" id="AZHC01000003">
    <property type="protein sequence ID" value="OAA49307.1"/>
    <property type="molecule type" value="Genomic_DNA"/>
</dbReference>
<evidence type="ECO:0000313" key="2">
    <source>
        <dbReference type="EMBL" id="OAA49307.1"/>
    </source>
</evidence>
<feature type="region of interest" description="Disordered" evidence="1">
    <location>
        <begin position="1"/>
        <end position="57"/>
    </location>
</feature>
<gene>
    <name evidence="2" type="ORF">NOR_01230</name>
</gene>
<dbReference type="AlphaFoldDB" id="A0A167IPU2"/>
<organism evidence="2 3">
    <name type="scientific">Metarhizium rileyi (strain RCEF 4871)</name>
    <name type="common">Nomuraea rileyi</name>
    <dbReference type="NCBI Taxonomy" id="1649241"/>
    <lineage>
        <taxon>Eukaryota</taxon>
        <taxon>Fungi</taxon>
        <taxon>Dikarya</taxon>
        <taxon>Ascomycota</taxon>
        <taxon>Pezizomycotina</taxon>
        <taxon>Sordariomycetes</taxon>
        <taxon>Hypocreomycetidae</taxon>
        <taxon>Hypocreales</taxon>
        <taxon>Clavicipitaceae</taxon>
        <taxon>Metarhizium</taxon>
    </lineage>
</organism>
<dbReference type="GO" id="GO:0004805">
    <property type="term" value="F:trehalose-phosphatase activity"/>
    <property type="evidence" value="ECO:0007669"/>
    <property type="project" value="TreeGrafter"/>
</dbReference>
<name>A0A167IPU2_METRR</name>
<keyword evidence="3" id="KW-1185">Reference proteome</keyword>
<dbReference type="GO" id="GO:0005829">
    <property type="term" value="C:cytosol"/>
    <property type="evidence" value="ECO:0007669"/>
    <property type="project" value="TreeGrafter"/>
</dbReference>
<dbReference type="CDD" id="cd03788">
    <property type="entry name" value="GT20_TPS"/>
    <property type="match status" value="1"/>
</dbReference>
<dbReference type="OMA" id="YAEHDLC"/>
<dbReference type="SUPFAM" id="SSF53756">
    <property type="entry name" value="UDP-Glycosyltransferase/glycogen phosphorylase"/>
    <property type="match status" value="1"/>
</dbReference>
<protein>
    <submittedName>
        <fullName evidence="2">Glycosyl transferase, family 20</fullName>
    </submittedName>
</protein>
<comment type="caution">
    <text evidence="2">The sequence shown here is derived from an EMBL/GenBank/DDBJ whole genome shotgun (WGS) entry which is preliminary data.</text>
</comment>
<dbReference type="GO" id="GO:0031505">
    <property type="term" value="P:fungal-type cell wall organization"/>
    <property type="evidence" value="ECO:0007669"/>
    <property type="project" value="TreeGrafter"/>
</dbReference>
<reference evidence="2 3" key="1">
    <citation type="journal article" date="2016" name="Genome Biol. Evol.">
        <title>Divergent and convergent evolution of fungal pathogenicity.</title>
        <authorList>
            <person name="Shang Y."/>
            <person name="Xiao G."/>
            <person name="Zheng P."/>
            <person name="Cen K."/>
            <person name="Zhan S."/>
            <person name="Wang C."/>
        </authorList>
    </citation>
    <scope>NUCLEOTIDE SEQUENCE [LARGE SCALE GENOMIC DNA]</scope>
    <source>
        <strain evidence="2 3">RCEF 4871</strain>
    </source>
</reference>
<sequence>MGPGRSETHLPAGEGQPTTQVPVTPGVGRNAPTPRTSIPPSRKSASHGTMHGGPKGADCQLALGGNIISATFTVPHVLEYRQGSDWELRRCYRRSALMDALFYLSAERSCSHTVVAWTGEIHHVPRNEENHPPVLPSSTTISLGGSTASGAAKSRDVYVSRDDQQRLERQLSEDKICMLPVWLADETDMTAEGIELRDQSKWRRYAEHDLCALLHYQQHPPTDPYMDAERWANYYRMNQLFAERVLECYQPGDIVLVHDYYLTLLPQLLRQRYPDMRIGFYLHTPFPSNELIRCLSRRREILEGMLGSDLIAFQSFHYALHFANTCARVLGLEATSEAVNTEARRVQIEVIAVGINVSNIHSLAWKASVTEKCSSLRKQHRGRKIIVAHDPKDRLGGVDKKLLAFDRFLASYPEYQNKVVLLQIMSQTTIEEDDNEEAKYATKVNELVTEINCKYGSLDYMPIQLHSQSLSTDEYFALMRSGDVALFTSVRDGMCTSSLEYVVCQQNAHGPTMLSEFSGTASSLKEAIHINPWDVVGVADQIYNALNMSEEDRQTMHAALYGRITEHDVEYWISTLLRRLRRAVGWQTPNYVAVPGLPIISEKDTI</sequence>
<dbReference type="Gene3D" id="3.40.50.2000">
    <property type="entry name" value="Glycogen Phosphorylase B"/>
    <property type="match status" value="2"/>
</dbReference>
<dbReference type="STRING" id="1081105.A0A167IPU2"/>
<keyword evidence="2" id="KW-0808">Transferase</keyword>
<evidence type="ECO:0000256" key="1">
    <source>
        <dbReference type="SAM" id="MobiDB-lite"/>
    </source>
</evidence>
<dbReference type="Proteomes" id="UP000243498">
    <property type="component" value="Unassembled WGS sequence"/>
</dbReference>
<accession>A0A167IPU2</accession>
<dbReference type="GO" id="GO:0005946">
    <property type="term" value="C:alpha,alpha-trehalose-phosphate synthase complex (UDP-forming)"/>
    <property type="evidence" value="ECO:0007669"/>
    <property type="project" value="TreeGrafter"/>
</dbReference>
<dbReference type="Pfam" id="PF00982">
    <property type="entry name" value="Glyco_transf_20"/>
    <property type="match status" value="1"/>
</dbReference>
<evidence type="ECO:0000313" key="3">
    <source>
        <dbReference type="Proteomes" id="UP000243498"/>
    </source>
</evidence>
<dbReference type="OrthoDB" id="755951at2759"/>
<dbReference type="GO" id="GO:0003825">
    <property type="term" value="F:alpha,alpha-trehalose-phosphate synthase (UDP-forming) activity"/>
    <property type="evidence" value="ECO:0007669"/>
    <property type="project" value="TreeGrafter"/>
</dbReference>
<dbReference type="GO" id="GO:0034605">
    <property type="term" value="P:cellular response to heat"/>
    <property type="evidence" value="ECO:0007669"/>
    <property type="project" value="TreeGrafter"/>
</dbReference>
<proteinExistence type="predicted"/>
<dbReference type="PANTHER" id="PTHR10788">
    <property type="entry name" value="TREHALOSE-6-PHOSPHATE SYNTHASE"/>
    <property type="match status" value="1"/>
</dbReference>
<dbReference type="GO" id="GO:0005992">
    <property type="term" value="P:trehalose biosynthetic process"/>
    <property type="evidence" value="ECO:0007669"/>
    <property type="project" value="InterPro"/>
</dbReference>
<dbReference type="InterPro" id="IPR001830">
    <property type="entry name" value="Glyco_trans_20"/>
</dbReference>